<accession>A0A9D2D4P1</accession>
<evidence type="ECO:0000313" key="1">
    <source>
        <dbReference type="EMBL" id="HIZ08459.1"/>
    </source>
</evidence>
<dbReference type="EMBL" id="DXCH01000295">
    <property type="protein sequence ID" value="HIZ08459.1"/>
    <property type="molecule type" value="Genomic_DNA"/>
</dbReference>
<name>A0A9D2D4P1_9FIRM</name>
<evidence type="ECO:0000313" key="2">
    <source>
        <dbReference type="Proteomes" id="UP000824024"/>
    </source>
</evidence>
<dbReference type="Gene3D" id="1.50.10.20">
    <property type="match status" value="1"/>
</dbReference>
<dbReference type="AlphaFoldDB" id="A0A9D2D4P1"/>
<dbReference type="SUPFAM" id="SSF48239">
    <property type="entry name" value="Terpenoid cyclases/Protein prenyltransferases"/>
    <property type="match status" value="1"/>
</dbReference>
<dbReference type="InterPro" id="IPR008930">
    <property type="entry name" value="Terpenoid_cyclase/PrenylTrfase"/>
</dbReference>
<proteinExistence type="predicted"/>
<reference evidence="1" key="2">
    <citation type="submission" date="2021-04" db="EMBL/GenBank/DDBJ databases">
        <authorList>
            <person name="Gilroy R."/>
        </authorList>
    </citation>
    <scope>NUCLEOTIDE SEQUENCE</scope>
    <source>
        <strain evidence="1">CHK192-9172</strain>
    </source>
</reference>
<organism evidence="1 2">
    <name type="scientific">Candidatus Eubacterium avistercoris</name>
    <dbReference type="NCBI Taxonomy" id="2838567"/>
    <lineage>
        <taxon>Bacteria</taxon>
        <taxon>Bacillati</taxon>
        <taxon>Bacillota</taxon>
        <taxon>Clostridia</taxon>
        <taxon>Eubacteriales</taxon>
        <taxon>Eubacteriaceae</taxon>
        <taxon>Eubacterium</taxon>
    </lineage>
</organism>
<comment type="caution">
    <text evidence="1">The sequence shown here is derived from an EMBL/GenBank/DDBJ whole genome shotgun (WGS) entry which is preliminary data.</text>
</comment>
<gene>
    <name evidence="1" type="ORF">IAA08_11075</name>
</gene>
<protein>
    <recommendedName>
        <fullName evidence="3">Squalene cyclase C-terminal domain-containing protein</fullName>
    </recommendedName>
</protein>
<reference evidence="1" key="1">
    <citation type="journal article" date="2021" name="PeerJ">
        <title>Extensive microbial diversity within the chicken gut microbiome revealed by metagenomics and culture.</title>
        <authorList>
            <person name="Gilroy R."/>
            <person name="Ravi A."/>
            <person name="Getino M."/>
            <person name="Pursley I."/>
            <person name="Horton D.L."/>
            <person name="Alikhan N.F."/>
            <person name="Baker D."/>
            <person name="Gharbi K."/>
            <person name="Hall N."/>
            <person name="Watson M."/>
            <person name="Adriaenssens E.M."/>
            <person name="Foster-Nyarko E."/>
            <person name="Jarju S."/>
            <person name="Secka A."/>
            <person name="Antonio M."/>
            <person name="Oren A."/>
            <person name="Chaudhuri R.R."/>
            <person name="La Ragione R."/>
            <person name="Hildebrand F."/>
            <person name="Pallen M.J."/>
        </authorList>
    </citation>
    <scope>NUCLEOTIDE SEQUENCE</scope>
    <source>
        <strain evidence="1">CHK192-9172</strain>
    </source>
</reference>
<sequence length="317" mass="34423">MTENAVSGKRRKIKYRLTPVFFAAAATMALGGCAGKEPPGLEDAIQETGAYVRKTTPAPGISSIGGEWAVIALQKGGVETEDYYYESYYDNVRAQVKSSGGILSEDTYTEYARVVLALCAIGEDPANVEGYDLTEPLDDYRIVTDQGINAAAFALLAAYTVGVSLENEENYLDYIVTELEQENMYTVEDASDYVAIALEGLAFYQERTDVKAAVEKGIKALSGFQDADGGFGNCESTAEAIIALTQLGIDVTKDSRFIKDGHSLQDGLMEYYIRGGGFCHVAEEKEPNAMATEKALLALDAIRLFEDGKTLYEREGE</sequence>
<dbReference type="Proteomes" id="UP000824024">
    <property type="component" value="Unassembled WGS sequence"/>
</dbReference>
<evidence type="ECO:0008006" key="3">
    <source>
        <dbReference type="Google" id="ProtNLM"/>
    </source>
</evidence>